<keyword evidence="2" id="KW-1185">Reference proteome</keyword>
<gene>
    <name evidence="1" type="ORF">PENSUB_7625</name>
</gene>
<evidence type="ECO:0000313" key="2">
    <source>
        <dbReference type="Proteomes" id="UP000186955"/>
    </source>
</evidence>
<proteinExistence type="predicted"/>
<protein>
    <submittedName>
        <fullName evidence="1">Uncharacterized protein</fullName>
    </submittedName>
</protein>
<evidence type="ECO:0000313" key="1">
    <source>
        <dbReference type="EMBL" id="OKP01044.1"/>
    </source>
</evidence>
<comment type="caution">
    <text evidence="1">The sequence shown here is derived from an EMBL/GenBank/DDBJ whole genome shotgun (WGS) entry which is preliminary data.</text>
</comment>
<sequence length="122" mass="13118">MGTDVTEAHHLGAERASRAVVPLEDALLIGVGIAGAKTAVALMCQDQVVRDPPSGIEIFVRPLTDGRDHLPTTTVTEILDIGLGLGLYLDTLHDLWHRRHPLIPPTLEGTRACIQTDLSSLL</sequence>
<organism evidence="1 2">
    <name type="scientific">Penicillium subrubescens</name>
    <dbReference type="NCBI Taxonomy" id="1316194"/>
    <lineage>
        <taxon>Eukaryota</taxon>
        <taxon>Fungi</taxon>
        <taxon>Dikarya</taxon>
        <taxon>Ascomycota</taxon>
        <taxon>Pezizomycotina</taxon>
        <taxon>Eurotiomycetes</taxon>
        <taxon>Eurotiomycetidae</taxon>
        <taxon>Eurotiales</taxon>
        <taxon>Aspergillaceae</taxon>
        <taxon>Penicillium</taxon>
    </lineage>
</organism>
<accession>A0A1Q5TLE4</accession>
<name>A0A1Q5TLE4_9EURO</name>
<dbReference type="EMBL" id="MNBE01000642">
    <property type="protein sequence ID" value="OKP01044.1"/>
    <property type="molecule type" value="Genomic_DNA"/>
</dbReference>
<dbReference type="AlphaFoldDB" id="A0A1Q5TLE4"/>
<dbReference type="Proteomes" id="UP000186955">
    <property type="component" value="Unassembled WGS sequence"/>
</dbReference>
<reference evidence="1 2" key="1">
    <citation type="submission" date="2016-10" db="EMBL/GenBank/DDBJ databases">
        <title>Genome sequence of the ascomycete fungus Penicillium subrubescens.</title>
        <authorList>
            <person name="De Vries R.P."/>
            <person name="Peng M."/>
            <person name="Dilokpimol A."/>
            <person name="Hilden K."/>
            <person name="Makela M.R."/>
            <person name="Grigoriev I."/>
            <person name="Riley R."/>
            <person name="Granchi Z."/>
        </authorList>
    </citation>
    <scope>NUCLEOTIDE SEQUENCE [LARGE SCALE GENOMIC DNA]</scope>
    <source>
        <strain evidence="1 2">CBS 132785</strain>
    </source>
</reference>